<protein>
    <recommendedName>
        <fullName evidence="10">GPI inositol-deacylase</fullName>
        <ecNumber evidence="10">3.1.-.-</ecNumber>
    </recommendedName>
</protein>
<dbReference type="Gene3D" id="3.40.50.1820">
    <property type="entry name" value="alpha/beta hydrolase"/>
    <property type="match status" value="1"/>
</dbReference>
<organism evidence="13 14">
    <name type="scientific">Mortierella isabellina</name>
    <name type="common">Filamentous fungus</name>
    <name type="synonym">Umbelopsis isabellina</name>
    <dbReference type="NCBI Taxonomy" id="91625"/>
    <lineage>
        <taxon>Eukaryota</taxon>
        <taxon>Fungi</taxon>
        <taxon>Fungi incertae sedis</taxon>
        <taxon>Mucoromycota</taxon>
        <taxon>Mucoromycotina</taxon>
        <taxon>Umbelopsidomycetes</taxon>
        <taxon>Umbelopsidales</taxon>
        <taxon>Umbelopsidaceae</taxon>
        <taxon>Umbelopsis</taxon>
    </lineage>
</organism>
<accession>A0A8H7PIU4</accession>
<name>A0A8H7PIU4_MORIS</name>
<keyword evidence="6 10" id="KW-0256">Endoplasmic reticulum</keyword>
<evidence type="ECO:0000313" key="13">
    <source>
        <dbReference type="EMBL" id="KAG2174869.1"/>
    </source>
</evidence>
<dbReference type="GO" id="GO:0005789">
    <property type="term" value="C:endoplasmic reticulum membrane"/>
    <property type="evidence" value="ECO:0007669"/>
    <property type="project" value="UniProtKB-SubCell"/>
</dbReference>
<feature type="domain" description="GPI inositol-deacylase transmembrane" evidence="12">
    <location>
        <begin position="604"/>
        <end position="901"/>
    </location>
</feature>
<feature type="transmembrane region" description="Helical" evidence="10">
    <location>
        <begin position="602"/>
        <end position="623"/>
    </location>
</feature>
<dbReference type="GO" id="GO:0050185">
    <property type="term" value="F:phosphatidylinositol deacylase activity"/>
    <property type="evidence" value="ECO:0007669"/>
    <property type="project" value="TreeGrafter"/>
</dbReference>
<evidence type="ECO:0000256" key="4">
    <source>
        <dbReference type="ARBA" id="ARBA00022692"/>
    </source>
</evidence>
<keyword evidence="7 10" id="KW-0653">Protein transport</keyword>
<sequence length="913" mass="101572">MPRWSLRLITTLGLAVLVSLFASFIYAPRDPKQCNMSFSRPIYIQQTTFDTSWSALAKKYSLYLYREGGIDYRDIVNRGGQPVLFIPGHAGSYKQSRSIASETTVQLHTLLNHQQGDDYAKLDFFALDFNEELSAIYGPTLLSQAQYTNDAIRYILSQYKYASSVIIVGHSMGGVVARILPLLPNYTADSLNTLITLATPHSTPPVFVDQTISQIYKDITSFWQRESQNGSLNAVALLSIAGGNLDAIVASDTSSVHGIVPPSHGFSVYSTGIPQVWTGADHMAILWCNQLIQRVSTAIIKIVQPKIPYSIKPLDSRVRIFRKLLLTTLDDSDYVYSLGASVTKKFDATHIYATTATNLHFQSSELPSMPVILDARTLQTLEFRLTTVADQNTNIRVYVCQYMTATDELKCQSIMKNSVTLPSYQLGQNIVSAHIPHLFLQNADYIYAEISNIPTEGFIRTQFYNATQQLNTHNVSMTSIALQRSVLEFPHVESGMMYFPRLNNPLFRYKLSLSKSTMPDCTDDTSPVIRMSVKDRHESKYFTDISKPVHLAFHGESAFASNQHLLESGLQLQVWNQPKCPLQAQIELDIFSSLGRIVMQHGIVLAVLPLMFSILVFLHQVSIYEKTGTMPSWTAMAGKQYPRFFAIGACALVGISFIQICYHSGSGARDASVFATYFSAKIGQTGLGVASIDVVWPSLILLFSGIGVIALIIFVLHLTVSIISKTLNVIQGPRGGKPHSPHVDQPAWIIIWTIATMLISRFVLPQVLFVVAFVLQLFFCSKALTASSFQETQHALTLSRYQFSILVILFSLLPFYAPAALVWTQDLIMGWYEFPSSSSLPHTLHLAALVSYLTSLRLRGGVTLPKFGNVQVTMELLLIICGFAFGIRASYAMSYVASLLWIACQVQTKTKQD</sequence>
<keyword evidence="4 10" id="KW-0812">Transmembrane</keyword>
<keyword evidence="3 10" id="KW-0813">Transport</keyword>
<dbReference type="InterPro" id="IPR029058">
    <property type="entry name" value="AB_hydrolase_fold"/>
</dbReference>
<dbReference type="InterPro" id="IPR056824">
    <property type="entry name" value="PGAP1_TMD"/>
</dbReference>
<proteinExistence type="inferred from homology"/>
<dbReference type="PANTHER" id="PTHR15495:SF7">
    <property type="entry name" value="GPI INOSITOL-DEACYLASE"/>
    <property type="match status" value="1"/>
</dbReference>
<dbReference type="InterPro" id="IPR039529">
    <property type="entry name" value="PGAP1/BST1"/>
</dbReference>
<comment type="function">
    <text evidence="10">Involved in inositol deacylation of GPI-anchored proteins which plays important roles in the quality control and ER-associated degradation of GPI-anchored proteins.</text>
</comment>
<evidence type="ECO:0000259" key="12">
    <source>
        <dbReference type="Pfam" id="PF25140"/>
    </source>
</evidence>
<dbReference type="OrthoDB" id="348976at2759"/>
<evidence type="ECO:0000259" key="11">
    <source>
        <dbReference type="Pfam" id="PF07819"/>
    </source>
</evidence>
<keyword evidence="14" id="KW-1185">Reference proteome</keyword>
<feature type="transmembrane region" description="Helical" evidence="10">
    <location>
        <begin position="699"/>
        <end position="724"/>
    </location>
</feature>
<evidence type="ECO:0000256" key="10">
    <source>
        <dbReference type="RuleBase" id="RU365011"/>
    </source>
</evidence>
<dbReference type="PANTHER" id="PTHR15495">
    <property type="entry name" value="NEGATIVE REGULATOR OF VESICLE FORMATION-RELATED"/>
    <property type="match status" value="1"/>
</dbReference>
<evidence type="ECO:0000256" key="9">
    <source>
        <dbReference type="ARBA" id="ARBA00023136"/>
    </source>
</evidence>
<evidence type="ECO:0000256" key="1">
    <source>
        <dbReference type="ARBA" id="ARBA00004477"/>
    </source>
</evidence>
<evidence type="ECO:0000256" key="8">
    <source>
        <dbReference type="ARBA" id="ARBA00022989"/>
    </source>
</evidence>
<comment type="caution">
    <text evidence="13">The sequence shown here is derived from an EMBL/GenBank/DDBJ whole genome shotgun (WGS) entry which is preliminary data.</text>
</comment>
<dbReference type="InterPro" id="IPR012908">
    <property type="entry name" value="PGAP1-ab_dom-like"/>
</dbReference>
<comment type="similarity">
    <text evidence="2 10">Belongs to the GPI inositol-deacylase family.</text>
</comment>
<feature type="transmembrane region" description="Helical" evidence="10">
    <location>
        <begin position="876"/>
        <end position="902"/>
    </location>
</feature>
<dbReference type="GO" id="GO:0015031">
    <property type="term" value="P:protein transport"/>
    <property type="evidence" value="ECO:0007669"/>
    <property type="project" value="UniProtKB-KW"/>
</dbReference>
<comment type="caution">
    <text evidence="10">Lacks conserved residue(s) required for the propagation of feature annotation.</text>
</comment>
<dbReference type="EC" id="3.1.-.-" evidence="10"/>
<feature type="transmembrane region" description="Helical" evidence="10">
    <location>
        <begin position="644"/>
        <end position="665"/>
    </location>
</feature>
<evidence type="ECO:0000256" key="7">
    <source>
        <dbReference type="ARBA" id="ARBA00022927"/>
    </source>
</evidence>
<feature type="transmembrane region" description="Helical" evidence="10">
    <location>
        <begin position="801"/>
        <end position="823"/>
    </location>
</feature>
<keyword evidence="5 10" id="KW-0378">Hydrolase</keyword>
<dbReference type="Pfam" id="PF07819">
    <property type="entry name" value="PGAP1"/>
    <property type="match status" value="1"/>
</dbReference>
<dbReference type="GO" id="GO:0006888">
    <property type="term" value="P:endoplasmic reticulum to Golgi vesicle-mediated transport"/>
    <property type="evidence" value="ECO:0007669"/>
    <property type="project" value="TreeGrafter"/>
</dbReference>
<keyword evidence="8 10" id="KW-1133">Transmembrane helix</keyword>
<evidence type="ECO:0000256" key="2">
    <source>
        <dbReference type="ARBA" id="ARBA00006931"/>
    </source>
</evidence>
<evidence type="ECO:0000256" key="5">
    <source>
        <dbReference type="ARBA" id="ARBA00022801"/>
    </source>
</evidence>
<dbReference type="GO" id="GO:0006505">
    <property type="term" value="P:GPI anchor metabolic process"/>
    <property type="evidence" value="ECO:0007669"/>
    <property type="project" value="TreeGrafter"/>
</dbReference>
<feature type="domain" description="GPI inositol-deacylase PGAP1-like alpha/beta" evidence="11">
    <location>
        <begin position="79"/>
        <end position="301"/>
    </location>
</feature>
<evidence type="ECO:0000313" key="14">
    <source>
        <dbReference type="Proteomes" id="UP000654370"/>
    </source>
</evidence>
<gene>
    <name evidence="13" type="ORF">INT43_005931</name>
</gene>
<evidence type="ECO:0000256" key="6">
    <source>
        <dbReference type="ARBA" id="ARBA00022824"/>
    </source>
</evidence>
<reference evidence="13" key="1">
    <citation type="submission" date="2020-12" db="EMBL/GenBank/DDBJ databases">
        <title>Metabolic potential, ecology and presence of endohyphal bacteria is reflected in genomic diversity of Mucoromycotina.</title>
        <authorList>
            <person name="Muszewska A."/>
            <person name="Okrasinska A."/>
            <person name="Steczkiewicz K."/>
            <person name="Drgas O."/>
            <person name="Orlowska M."/>
            <person name="Perlinska-Lenart U."/>
            <person name="Aleksandrzak-Piekarczyk T."/>
            <person name="Szatraj K."/>
            <person name="Zielenkiewicz U."/>
            <person name="Pilsyk S."/>
            <person name="Malc E."/>
            <person name="Mieczkowski P."/>
            <person name="Kruszewska J.S."/>
            <person name="Biernat P."/>
            <person name="Pawlowska J."/>
        </authorList>
    </citation>
    <scope>NUCLEOTIDE SEQUENCE</scope>
    <source>
        <strain evidence="13">WA0000067209</strain>
    </source>
</reference>
<evidence type="ECO:0000256" key="3">
    <source>
        <dbReference type="ARBA" id="ARBA00022448"/>
    </source>
</evidence>
<dbReference type="EMBL" id="JAEPQZ010000012">
    <property type="protein sequence ID" value="KAG2174869.1"/>
    <property type="molecule type" value="Genomic_DNA"/>
</dbReference>
<keyword evidence="9 10" id="KW-0472">Membrane</keyword>
<comment type="subcellular location">
    <subcellularLocation>
        <location evidence="1">Endoplasmic reticulum membrane</location>
        <topology evidence="1">Multi-pass membrane protein</topology>
    </subcellularLocation>
</comment>
<dbReference type="Pfam" id="PF25140">
    <property type="entry name" value="PGAP1_TMD"/>
    <property type="match status" value="1"/>
</dbReference>
<dbReference type="AlphaFoldDB" id="A0A8H7PIU4"/>
<dbReference type="SUPFAM" id="SSF53474">
    <property type="entry name" value="alpha/beta-Hydrolases"/>
    <property type="match status" value="1"/>
</dbReference>
<dbReference type="Proteomes" id="UP000654370">
    <property type="component" value="Unassembled WGS sequence"/>
</dbReference>